<reference evidence="1 2" key="1">
    <citation type="submission" date="2016-10" db="EMBL/GenBank/DDBJ databases">
        <authorList>
            <person name="de Groot N.N."/>
        </authorList>
    </citation>
    <scope>NUCLEOTIDE SEQUENCE [LARGE SCALE GENOMIC DNA]</scope>
    <source>
        <strain evidence="1">MBHS1</strain>
    </source>
</reference>
<evidence type="ECO:0000313" key="1">
    <source>
        <dbReference type="EMBL" id="SEH06050.1"/>
    </source>
</evidence>
<proteinExistence type="predicted"/>
<gene>
    <name evidence="1" type="ORF">MBHS_01905</name>
</gene>
<accession>A0A1H6F7E0</accession>
<dbReference type="Proteomes" id="UP000236724">
    <property type="component" value="Unassembled WGS sequence"/>
</dbReference>
<dbReference type="AlphaFoldDB" id="A0A1H6F7E0"/>
<name>A0A1H6F7E0_9GAMM</name>
<organism evidence="1 2">
    <name type="scientific">Candidatus Venteria ishoeyi</name>
    <dbReference type="NCBI Taxonomy" id="1899563"/>
    <lineage>
        <taxon>Bacteria</taxon>
        <taxon>Pseudomonadati</taxon>
        <taxon>Pseudomonadota</taxon>
        <taxon>Gammaproteobacteria</taxon>
        <taxon>Thiotrichales</taxon>
        <taxon>Thiotrichaceae</taxon>
        <taxon>Venteria</taxon>
    </lineage>
</organism>
<keyword evidence="2" id="KW-1185">Reference proteome</keyword>
<protein>
    <submittedName>
        <fullName evidence="1">Uncharacterized protein</fullName>
    </submittedName>
</protein>
<evidence type="ECO:0000313" key="2">
    <source>
        <dbReference type="Proteomes" id="UP000236724"/>
    </source>
</evidence>
<sequence length="29" mass="3063">MTNEVSTVNGGYAAYLSKNNGMLADILTD</sequence>
<dbReference type="EMBL" id="FMSV02000429">
    <property type="protein sequence ID" value="SEH06050.1"/>
    <property type="molecule type" value="Genomic_DNA"/>
</dbReference>